<dbReference type="OrthoDB" id="27483at2759"/>
<dbReference type="InterPro" id="IPR044862">
    <property type="entry name" value="Pro_4_hyd_alph_FE2OG_OXY"/>
</dbReference>
<evidence type="ECO:0000256" key="2">
    <source>
        <dbReference type="SAM" id="SignalP"/>
    </source>
</evidence>
<keyword evidence="6" id="KW-1185">Reference proteome</keyword>
<keyword evidence="1" id="KW-0119">Carbohydrate metabolism</keyword>
<keyword evidence="1" id="KW-0624">Polysaccharide degradation</keyword>
<keyword evidence="2" id="KW-0732">Signal</keyword>
<protein>
    <recommendedName>
        <fullName evidence="1">AA9 family lytic polysaccharide monooxygenase</fullName>
        <ecNumber evidence="1">1.14.99.56</ecNumber>
    </recommendedName>
    <alternativeName>
        <fullName evidence="1">Endo-beta-1,4-glucanase</fullName>
    </alternativeName>
    <alternativeName>
        <fullName evidence="1">Glycosyl hydrolase 61 family protein</fullName>
    </alternativeName>
</protein>
<evidence type="ECO:0000313" key="6">
    <source>
        <dbReference type="Proteomes" id="UP000219338"/>
    </source>
</evidence>
<feature type="signal peptide" evidence="2">
    <location>
        <begin position="1"/>
        <end position="21"/>
    </location>
</feature>
<dbReference type="EC" id="1.14.99.56" evidence="1"/>
<keyword evidence="1" id="KW-0136">Cellulose degradation</keyword>
<keyword evidence="1" id="KW-1015">Disulfide bond</keyword>
<evidence type="ECO:0000259" key="3">
    <source>
        <dbReference type="Pfam" id="PF03443"/>
    </source>
</evidence>
<reference evidence="6" key="1">
    <citation type="journal article" date="2017" name="Nat. Ecol. Evol.">
        <title>Genome expansion and lineage-specific genetic innovations in the forest pathogenic fungi Armillaria.</title>
        <authorList>
            <person name="Sipos G."/>
            <person name="Prasanna A.N."/>
            <person name="Walter M.C."/>
            <person name="O'Connor E."/>
            <person name="Balint B."/>
            <person name="Krizsan K."/>
            <person name="Kiss B."/>
            <person name="Hess J."/>
            <person name="Varga T."/>
            <person name="Slot J."/>
            <person name="Riley R."/>
            <person name="Boka B."/>
            <person name="Rigling D."/>
            <person name="Barry K."/>
            <person name="Lee J."/>
            <person name="Mihaltcheva S."/>
            <person name="LaButti K."/>
            <person name="Lipzen A."/>
            <person name="Waldron R."/>
            <person name="Moloney N.M."/>
            <person name="Sperisen C."/>
            <person name="Kredics L."/>
            <person name="Vagvoelgyi C."/>
            <person name="Patrignani A."/>
            <person name="Fitzpatrick D."/>
            <person name="Nagy I."/>
            <person name="Doyle S."/>
            <person name="Anderson J.B."/>
            <person name="Grigoriev I.V."/>
            <person name="Gueldener U."/>
            <person name="Muensterkoetter M."/>
            <person name="Nagy L.G."/>
        </authorList>
    </citation>
    <scope>NUCLEOTIDE SEQUENCE [LARGE SCALE GENOMIC DNA]</scope>
    <source>
        <strain evidence="6">C18/9</strain>
    </source>
</reference>
<dbReference type="STRING" id="47428.A0A284S0A3"/>
<evidence type="ECO:0000313" key="5">
    <source>
        <dbReference type="EMBL" id="SJL14407.1"/>
    </source>
</evidence>
<dbReference type="PANTHER" id="PTHR33099:SF7">
    <property type="entry name" value="MYND-TYPE DOMAIN-CONTAINING PROTEIN"/>
    <property type="match status" value="1"/>
</dbReference>
<dbReference type="AlphaFoldDB" id="A0A284S0A3"/>
<organism evidence="5 6">
    <name type="scientific">Armillaria ostoyae</name>
    <name type="common">Armillaria root rot fungus</name>
    <dbReference type="NCBI Taxonomy" id="47428"/>
    <lineage>
        <taxon>Eukaryota</taxon>
        <taxon>Fungi</taxon>
        <taxon>Dikarya</taxon>
        <taxon>Basidiomycota</taxon>
        <taxon>Agaricomycotina</taxon>
        <taxon>Agaricomycetes</taxon>
        <taxon>Agaricomycetidae</taxon>
        <taxon>Agaricales</taxon>
        <taxon>Marasmiineae</taxon>
        <taxon>Physalacriaceae</taxon>
        <taxon>Armillaria</taxon>
    </lineage>
</organism>
<dbReference type="GO" id="GO:0030248">
    <property type="term" value="F:cellulose binding"/>
    <property type="evidence" value="ECO:0007669"/>
    <property type="project" value="UniProtKB-UniRule"/>
</dbReference>
<dbReference type="PANTHER" id="PTHR33099">
    <property type="entry name" value="FE2OG DIOXYGENASE DOMAIN-CONTAINING PROTEIN"/>
    <property type="match status" value="1"/>
</dbReference>
<dbReference type="GO" id="GO:0005576">
    <property type="term" value="C:extracellular region"/>
    <property type="evidence" value="ECO:0007669"/>
    <property type="project" value="UniProtKB-SubCell"/>
</dbReference>
<evidence type="ECO:0000256" key="1">
    <source>
        <dbReference type="RuleBase" id="RU368122"/>
    </source>
</evidence>
<dbReference type="Proteomes" id="UP000219338">
    <property type="component" value="Unassembled WGS sequence"/>
</dbReference>
<proteinExistence type="predicted"/>
<sequence length="576" mass="63580">MLAAVLPLLSVLLSVARLTWGHGYVQEITLGSTKYTGYLPYSDPYYNPVPQRIVRQIPGNGPVEDLTLIDLQCNGYTAGGYYTAPAPIYGTVAAGSKVALNWTTWPDSHKGPIITYMARAPDNVNITTWSPATSAVWFKVAESGKTSAGLWAATDLLTASNSVYTFTIPASLKAGQYIIRHEIVLNLANASEDSLHDLCKAADAAGFGLGNQNKFDETYRKSKELDISRFACNFDPRTTKIFDQVQADLIEGEDEIQKVLRPELYKLNIYSEGDFFKAHKDTPRAENMMGSLVVVFPTVHKGGSLLLRQDGQEWTFDAEKMLADSTPKVPAISYVAFYSDVEHEFLPVTSGVRVTLTYSLYLEDKEPSVPAVIAKTSSNRMPTDMLKTALQNLLKDETFLPKGGLLGFGLRHKYAITDESGIESQNSLRQLADRLKGSDASIVRVCRNLSLDTNIRILYQPRYSDGLWMTDQIIPDDAVNEEAEGMEYYLDEHGTLVSAPEDYGEDMLSKEVELPEIVWVTPITTFNQTESCYLAYGNQAEVGYLYGDFCLIVKVGKPGSRDQGSVSVASIDDASK</sequence>
<dbReference type="Gene3D" id="2.70.50.70">
    <property type="match status" value="1"/>
</dbReference>
<feature type="chain" id="PRO_5012357263" description="AA9 family lytic polysaccharide monooxygenase" evidence="2">
    <location>
        <begin position="22"/>
        <end position="576"/>
    </location>
</feature>
<dbReference type="GO" id="GO:0030245">
    <property type="term" value="P:cellulose catabolic process"/>
    <property type="evidence" value="ECO:0007669"/>
    <property type="project" value="UniProtKB-UniRule"/>
</dbReference>
<dbReference type="Pfam" id="PF13640">
    <property type="entry name" value="2OG-FeII_Oxy_3"/>
    <property type="match status" value="1"/>
</dbReference>
<dbReference type="InterPro" id="IPR005103">
    <property type="entry name" value="AA9_LPMO"/>
</dbReference>
<evidence type="ECO:0000259" key="4">
    <source>
        <dbReference type="Pfam" id="PF13640"/>
    </source>
</evidence>
<dbReference type="CDD" id="cd21175">
    <property type="entry name" value="LPMO_AA9"/>
    <property type="match status" value="1"/>
</dbReference>
<dbReference type="Pfam" id="PF03443">
    <property type="entry name" value="AA9"/>
    <property type="match status" value="1"/>
</dbReference>
<gene>
    <name evidence="5" type="ORF">ARMOST_17863</name>
</gene>
<keyword evidence="1" id="KW-0964">Secreted</keyword>
<dbReference type="GO" id="GO:0008810">
    <property type="term" value="F:cellulase activity"/>
    <property type="evidence" value="ECO:0007669"/>
    <property type="project" value="UniProtKB-UniRule"/>
</dbReference>
<comment type="catalytic activity">
    <reaction evidence="1">
        <text>[(1-&gt;4)-beta-D-glucosyl]n+m + reduced acceptor + O2 = 4-dehydro-beta-D-glucosyl-[(1-&gt;4)-beta-D-glucosyl]n-1 + [(1-&gt;4)-beta-D-glucosyl]m + acceptor + H2O.</text>
        <dbReference type="EC" id="1.14.99.56"/>
    </reaction>
</comment>
<comment type="subcellular location">
    <subcellularLocation>
        <location evidence="1">Secreted</location>
    </subcellularLocation>
</comment>
<feature type="domain" description="Prolyl 4-hydroxylase alpha subunit Fe(2+) 2OG dioxygenase" evidence="4">
    <location>
        <begin position="266"/>
        <end position="358"/>
    </location>
</feature>
<accession>A0A284S0A3</accession>
<comment type="function">
    <text evidence="1">Lytic polysaccharide monooxygenase (LMPO) that depolymerizes crystalline and amorphous polysaccharides via the oxidation of scissile alpha- or beta-(1-4)-glycosidic bonds, yielding C1 and/or C4 oxidation products. Catalysis by LPMOs requires the reduction of the active-site copper from Cu(II) to Cu(I) by a reducing agent and H(2)O(2) or O(2) as a cosubstrate.</text>
</comment>
<comment type="domain">
    <text evidence="1">Has a modular structure: an endo-beta-1,4-glucanase catalytic module at the N-terminus, a linker rich in serines and threonines, and a C-terminal carbohydrate-binding module (CBM).</text>
</comment>
<feature type="domain" description="Auxiliary Activity family 9 catalytic" evidence="3">
    <location>
        <begin position="22"/>
        <end position="184"/>
    </location>
</feature>
<name>A0A284S0A3_ARMOS</name>
<dbReference type="EMBL" id="FUEG01000023">
    <property type="protein sequence ID" value="SJL14407.1"/>
    <property type="molecule type" value="Genomic_DNA"/>
</dbReference>